<organism evidence="1">
    <name type="scientific">Actinoplanes campanulatus</name>
    <dbReference type="NCBI Taxonomy" id="113559"/>
    <lineage>
        <taxon>Bacteria</taxon>
        <taxon>Bacillati</taxon>
        <taxon>Actinomycetota</taxon>
        <taxon>Actinomycetes</taxon>
        <taxon>Micromonosporales</taxon>
        <taxon>Micromonosporaceae</taxon>
        <taxon>Actinoplanes</taxon>
    </lineage>
</organism>
<sequence length="60" mass="6890">MHRRSLRLYLESCAIDMIDDRAVGHRAGGRDDAIYDRIIGWLDASPPAPVDRQTRRAARR</sequence>
<comment type="caution">
    <text evidence="1">The sequence shown here is derived from an EMBL/GenBank/DDBJ whole genome shotgun (WGS) entry which is preliminary data.</text>
</comment>
<reference evidence="1" key="1">
    <citation type="submission" date="2021-01" db="EMBL/GenBank/DDBJ databases">
        <title>Whole genome shotgun sequence of Actinoplanes capillaceus NBRC 16408.</title>
        <authorList>
            <person name="Komaki H."/>
            <person name="Tamura T."/>
        </authorList>
    </citation>
    <scope>NUCLEOTIDE SEQUENCE [LARGE SCALE GENOMIC DNA]</scope>
    <source>
        <strain evidence="1">NBRC 16408</strain>
    </source>
</reference>
<proteinExistence type="predicted"/>
<accession>A0ABQ3WQA1</accession>
<name>A0ABQ3WQA1_9ACTN</name>
<dbReference type="EMBL" id="BOMF01000105">
    <property type="protein sequence ID" value="GID48475.1"/>
    <property type="molecule type" value="Genomic_DNA"/>
</dbReference>
<protein>
    <submittedName>
        <fullName evidence="1">Uncharacterized protein</fullName>
    </submittedName>
</protein>
<evidence type="ECO:0000313" key="1">
    <source>
        <dbReference type="EMBL" id="GID48475.1"/>
    </source>
</evidence>
<gene>
    <name evidence="1" type="ORF">Aca07nite_57500</name>
</gene>